<dbReference type="GO" id="GO:0006304">
    <property type="term" value="P:DNA modification"/>
    <property type="evidence" value="ECO:0007669"/>
    <property type="project" value="InterPro"/>
</dbReference>
<evidence type="ECO:0000256" key="1">
    <source>
        <dbReference type="ARBA" id="ARBA00011900"/>
    </source>
</evidence>
<evidence type="ECO:0000256" key="2">
    <source>
        <dbReference type="ARBA" id="ARBA00022603"/>
    </source>
</evidence>
<feature type="domain" description="Type II methyltransferase M.TaqI-like" evidence="6">
    <location>
        <begin position="563"/>
        <end position="743"/>
    </location>
</feature>
<evidence type="ECO:0000256" key="5">
    <source>
        <dbReference type="ARBA" id="ARBA00047942"/>
    </source>
</evidence>
<dbReference type="SUPFAM" id="SSF53335">
    <property type="entry name" value="S-adenosyl-L-methionine-dependent methyltransferases"/>
    <property type="match status" value="1"/>
</dbReference>
<dbReference type="RefSeq" id="WP_004048486.1">
    <property type="nucleotide sequence ID" value="NZ_AOJE01000051.1"/>
</dbReference>
<dbReference type="OrthoDB" id="45790at2157"/>
<evidence type="ECO:0000256" key="4">
    <source>
        <dbReference type="ARBA" id="ARBA00022691"/>
    </source>
</evidence>
<keyword evidence="4" id="KW-0949">S-adenosyl-L-methionine</keyword>
<dbReference type="InterPro" id="IPR029063">
    <property type="entry name" value="SAM-dependent_MTases_sf"/>
</dbReference>
<accession>M0DTD4</accession>
<keyword evidence="3" id="KW-0808">Transferase</keyword>
<dbReference type="InterPro" id="IPR002052">
    <property type="entry name" value="DNA_methylase_N6_adenine_CS"/>
</dbReference>
<evidence type="ECO:0000259" key="6">
    <source>
        <dbReference type="Pfam" id="PF07669"/>
    </source>
</evidence>
<organism evidence="7 8">
    <name type="scientific">Halorubrum saccharovorum DSM 1137</name>
    <dbReference type="NCBI Taxonomy" id="1227484"/>
    <lineage>
        <taxon>Archaea</taxon>
        <taxon>Methanobacteriati</taxon>
        <taxon>Methanobacteriota</taxon>
        <taxon>Stenosarchaea group</taxon>
        <taxon>Halobacteria</taxon>
        <taxon>Halobacteriales</taxon>
        <taxon>Haloferacaceae</taxon>
        <taxon>Halorubrum</taxon>
    </lineage>
</organism>
<dbReference type="EMBL" id="AOJE01000051">
    <property type="protein sequence ID" value="ELZ38750.1"/>
    <property type="molecule type" value="Genomic_DNA"/>
</dbReference>
<dbReference type="Gene3D" id="3.40.50.150">
    <property type="entry name" value="Vaccinia Virus protein VP39"/>
    <property type="match status" value="1"/>
</dbReference>
<comment type="catalytic activity">
    <reaction evidence="5">
        <text>a 2'-deoxyadenosine in DNA + S-adenosyl-L-methionine = an N(6)-methyl-2'-deoxyadenosine in DNA + S-adenosyl-L-homocysteine + H(+)</text>
        <dbReference type="Rhea" id="RHEA:15197"/>
        <dbReference type="Rhea" id="RHEA-COMP:12418"/>
        <dbReference type="Rhea" id="RHEA-COMP:12419"/>
        <dbReference type="ChEBI" id="CHEBI:15378"/>
        <dbReference type="ChEBI" id="CHEBI:57856"/>
        <dbReference type="ChEBI" id="CHEBI:59789"/>
        <dbReference type="ChEBI" id="CHEBI:90615"/>
        <dbReference type="ChEBI" id="CHEBI:90616"/>
        <dbReference type="EC" id="2.1.1.72"/>
    </reaction>
</comment>
<keyword evidence="8" id="KW-1185">Reference proteome</keyword>
<dbReference type="InterPro" id="IPR050953">
    <property type="entry name" value="N4_N6_ade-DNA_methylase"/>
</dbReference>
<dbReference type="PROSITE" id="PS00092">
    <property type="entry name" value="N6_MTASE"/>
    <property type="match status" value="1"/>
</dbReference>
<name>M0DTD4_9EURY</name>
<dbReference type="PATRIC" id="fig|1227484.4.peg.1852"/>
<dbReference type="AlphaFoldDB" id="M0DTD4"/>
<comment type="caution">
    <text evidence="7">The sequence shown here is derived from an EMBL/GenBank/DDBJ whole genome shotgun (WGS) entry which is preliminary data.</text>
</comment>
<protein>
    <recommendedName>
        <fullName evidence="1">site-specific DNA-methyltransferase (adenine-specific)</fullName>
        <ecNumber evidence="1">2.1.1.72</ecNumber>
    </recommendedName>
</protein>
<dbReference type="PANTHER" id="PTHR33841">
    <property type="entry name" value="DNA METHYLTRANSFERASE YEEA-RELATED"/>
    <property type="match status" value="1"/>
</dbReference>
<dbReference type="PRINTS" id="PR00507">
    <property type="entry name" value="N12N6MTFRASE"/>
</dbReference>
<feature type="domain" description="Type II methyltransferase M.TaqI-like" evidence="6">
    <location>
        <begin position="808"/>
        <end position="873"/>
    </location>
</feature>
<dbReference type="PANTHER" id="PTHR33841:SF1">
    <property type="entry name" value="DNA METHYLTRANSFERASE A"/>
    <property type="match status" value="1"/>
</dbReference>
<evidence type="ECO:0000313" key="8">
    <source>
        <dbReference type="Proteomes" id="UP000011514"/>
    </source>
</evidence>
<evidence type="ECO:0000313" key="7">
    <source>
        <dbReference type="EMBL" id="ELZ38750.1"/>
    </source>
</evidence>
<dbReference type="GO" id="GO:0003676">
    <property type="term" value="F:nucleic acid binding"/>
    <property type="evidence" value="ECO:0007669"/>
    <property type="project" value="InterPro"/>
</dbReference>
<reference evidence="7 8" key="1">
    <citation type="journal article" date="2014" name="PLoS Genet.">
        <title>Phylogenetically driven sequencing of extremely halophilic archaea reveals strategies for static and dynamic osmo-response.</title>
        <authorList>
            <person name="Becker E.A."/>
            <person name="Seitzer P.M."/>
            <person name="Tritt A."/>
            <person name="Larsen D."/>
            <person name="Krusor M."/>
            <person name="Yao A.I."/>
            <person name="Wu D."/>
            <person name="Madern D."/>
            <person name="Eisen J.A."/>
            <person name="Darling A.E."/>
            <person name="Facciotti M.T."/>
        </authorList>
    </citation>
    <scope>NUCLEOTIDE SEQUENCE [LARGE SCALE GENOMIC DNA]</scope>
    <source>
        <strain evidence="7 8">DSM 1137</strain>
    </source>
</reference>
<dbReference type="eggNOG" id="arCOG04814">
    <property type="taxonomic scope" value="Archaea"/>
</dbReference>
<dbReference type="GO" id="GO:0009007">
    <property type="term" value="F:site-specific DNA-methyltransferase (adenine-specific) activity"/>
    <property type="evidence" value="ECO:0007669"/>
    <property type="project" value="UniProtKB-EC"/>
</dbReference>
<dbReference type="InterPro" id="IPR011639">
    <property type="entry name" value="MethylTrfase_TaqI-like_dom"/>
</dbReference>
<evidence type="ECO:0000256" key="3">
    <source>
        <dbReference type="ARBA" id="ARBA00022679"/>
    </source>
</evidence>
<dbReference type="Proteomes" id="UP000011514">
    <property type="component" value="Unassembled WGS sequence"/>
</dbReference>
<sequence length="1279" mass="146991">MSARDVQTEFDFDDFETEVTREDEDALIETIADSISRLREQIDDDILDGVFTSDPGSYILKSEYSQDRLDPEPITQDRVIEPLLNTLGYTDYGSEAGDFSTTRGEQADYAVSLRDIPNIDSSRLLIEAEPLNKPLENRGHGLDQVKSWLSQREFESDYGFATDGIRWIFIRYDADSYTHNVISEVDLRPVFLTLYENATTGTASPTDAVTDDDRERIATLIRTFAYDNFRSIVDDAQEVIKEKQEAITDEFYDDYIKYVFGVAEGEDERRARSLVGDGVQPPSDATGDETRLFSVDLMNRLIFIKFLEDKEIVRPGLLSTIVETYEDGIYPQSLYKSFFDPLFYDVLNVKPDERSDQVSDIDLYAEIPYLNGGLFRPELNSDSDVDERQFDVQDSVLLSIINLLERYQFSADGGPTDIDPSVLGSVFEKTINYLTTDPGDQNADLGAYYTPKEITRFSAEQTVRPALKERFEAVLMEERDWPEAELRQYETLYELIDALPGSTNLITELLADVDDFYVVDPSMGSGHFLTSVVEEITNIRQELWAQTEEYPNRHRVKQATVQNNIYGVDIMEPAVEIGKLRLWLSLVAELQAEDVERLDTDELALPNITFNVRQGNSLIGYVGFPEETEDGVATFERWSEDSVRSRYEDVIEEIELHEEYHAFPERAEQHRQNANELLEEYRADLDNEILEDFRDVVDDVTEDDLDNYTPFHWVLEFAEVYAEGGFDVIVGNPPWDMLTPDRDDYFTRYDESFSGLLPEAKQERQDSLLEDSEIRQGWENYKHEIQIVTQYFHESPDYQMQHPSIAGKTQGTENDLSALFLERIFQLAKDGGHVSQVLPGAIFNGVSTKDLRMHLLDETTINSLVTFENRGIFDEIDTRYNFGVIAFKNSGRTDELKATFQQIGTEVLENFEEQALILSRRVLREYSPEARIFPYINEQAEVGVLDTILSHSPIGESENSPWYCSPYRELDRTNDSDRFVETESSGDYPVYGGSNIFQFQYDPSFFEIESPEFWSVDEDTNPEKSAKRRIREKKVRGLKSRLYDAFDGSGSQVSFVNDLLEDRRGEPLNPSDVLLDCTDYRIVIRNIARSSDERTMIASVLPPGIVCHHAINTFELFEINPQEDDLSESPLHSVYERIFSDEELFYALGAINSIPFDFLMRTKVDSNLVMYKITESQVPRLTAGDEWFEHIWTRAAKLNCYGDAFAEMRDRLDIEAATDESERERLQAELDAGAFHAYGLDRDQVAFILDDFHTVQNPRRMTDEYLDMVLDKYDELAGR</sequence>
<dbReference type="Pfam" id="PF07669">
    <property type="entry name" value="Eco57I"/>
    <property type="match status" value="2"/>
</dbReference>
<keyword evidence="2" id="KW-0489">Methyltransferase</keyword>
<proteinExistence type="predicted"/>
<dbReference type="EC" id="2.1.1.72" evidence="1"/>
<gene>
    <name evidence="7" type="ORF">C471_09275</name>
</gene>
<dbReference type="STRING" id="1227484.C471_09275"/>
<dbReference type="GO" id="GO:0032259">
    <property type="term" value="P:methylation"/>
    <property type="evidence" value="ECO:0007669"/>
    <property type="project" value="UniProtKB-KW"/>
</dbReference>